<dbReference type="Proteomes" id="UP000203782">
    <property type="component" value="Segment"/>
</dbReference>
<evidence type="ECO:0000313" key="2">
    <source>
        <dbReference type="EMBL" id="AKN21170.1"/>
    </source>
</evidence>
<evidence type="ECO:0000313" key="3">
    <source>
        <dbReference type="Proteomes" id="UP000203782"/>
    </source>
</evidence>
<dbReference type="RefSeq" id="YP_009224644.1">
    <property type="nucleotide sequence ID" value="NC_029081.1"/>
</dbReference>
<reference evidence="2 3" key="1">
    <citation type="journal article" date="2015" name="Genome Announc.">
        <title>Complete Genome Sequence of Phytopathogenic Pectobacterium atrosepticum Bacteriophage Peat1.</title>
        <authorList>
            <person name="Kalischuk M."/>
            <person name="Hachey J."/>
            <person name="Kawchuk L."/>
        </authorList>
    </citation>
    <scope>NUCLEOTIDE SEQUENCE [LARGE SCALE GENOMIC DNA]</scope>
</reference>
<dbReference type="EMBL" id="KR604693">
    <property type="protein sequence ID" value="AKN21170.1"/>
    <property type="molecule type" value="Genomic_DNA"/>
</dbReference>
<feature type="region of interest" description="Disordered" evidence="1">
    <location>
        <begin position="1"/>
        <end position="20"/>
    </location>
</feature>
<evidence type="ECO:0000256" key="1">
    <source>
        <dbReference type="SAM" id="MobiDB-lite"/>
    </source>
</evidence>
<sequence length="66" mass="7244">MDYSPLLHTRPTRCSSSAGAVGSRELQQRLAVFGGSFVDIRPEQGDPKDMSLEEIACILNTALNRH</sequence>
<dbReference type="KEGG" id="vg:26795800"/>
<dbReference type="GeneID" id="26795800"/>
<proteinExistence type="predicted"/>
<name>A0A0H3YI07_9CAUD</name>
<organism evidence="2 3">
    <name type="scientific">Pectobacterium phage Peat1</name>
    <dbReference type="NCBI Taxonomy" id="1654601"/>
    <lineage>
        <taxon>Viruses</taxon>
        <taxon>Duplodnaviria</taxon>
        <taxon>Heunggongvirae</taxon>
        <taxon>Uroviricota</taxon>
        <taxon>Caudoviricetes</taxon>
        <taxon>Autographivirales</taxon>
        <taxon>Autoscriptoviridae</taxon>
        <taxon>Corkvirinae</taxon>
        <taxon>Phimunavirus</taxon>
        <taxon>Phimunavirus peat1</taxon>
    </lineage>
</organism>
<accession>A0A0H3YI07</accession>
<protein>
    <submittedName>
        <fullName evidence="2">Putative DnaG-like primase</fullName>
    </submittedName>
</protein>
<keyword evidence="3" id="KW-1185">Reference proteome</keyword>